<keyword evidence="2" id="KW-1185">Reference proteome</keyword>
<dbReference type="EMBL" id="MU273551">
    <property type="protein sequence ID" value="KAI0032259.1"/>
    <property type="molecule type" value="Genomic_DNA"/>
</dbReference>
<organism evidence="1 2">
    <name type="scientific">Vararia minispora EC-137</name>
    <dbReference type="NCBI Taxonomy" id="1314806"/>
    <lineage>
        <taxon>Eukaryota</taxon>
        <taxon>Fungi</taxon>
        <taxon>Dikarya</taxon>
        <taxon>Basidiomycota</taxon>
        <taxon>Agaricomycotina</taxon>
        <taxon>Agaricomycetes</taxon>
        <taxon>Russulales</taxon>
        <taxon>Lachnocladiaceae</taxon>
        <taxon>Vararia</taxon>
    </lineage>
</organism>
<proteinExistence type="predicted"/>
<accession>A0ACB8QKB5</accession>
<feature type="non-terminal residue" evidence="1">
    <location>
        <position position="1"/>
    </location>
</feature>
<comment type="caution">
    <text evidence="1">The sequence shown here is derived from an EMBL/GenBank/DDBJ whole genome shotgun (WGS) entry which is preliminary data.</text>
</comment>
<sequence length="296" mass="32815">PSSNRHYEPRIRQSLDSVQERPLGNGPDAEIDIARFPAWSRHWYAAPPEQDKKSRTSFPQPPDRAAIFDLGYAGDAHLHGTGESFDPYFGSTTGDSSNRDLLPWSHRDSPAYNEVIDEGTKEERLRMLEREFGPNAPGNAPAAPDHVVGSVDERGILVTEGSPYAPSRSSLRSPSPSQRPTLSSCVTPFMRLLQVQALPGGKPQKGRRGRKADQRSVQVNLIVDPSAFMLGRLREDGEPDDGNGSTEILSGSGGVFEGLAMERAWREARRERKWMLVFDIASLVLWAADYPLILRQ</sequence>
<evidence type="ECO:0000313" key="1">
    <source>
        <dbReference type="EMBL" id="KAI0032259.1"/>
    </source>
</evidence>
<reference evidence="1" key="2">
    <citation type="journal article" date="2022" name="New Phytol.">
        <title>Evolutionary transition to the ectomycorrhizal habit in the genomes of a hyperdiverse lineage of mushroom-forming fungi.</title>
        <authorList>
            <person name="Looney B."/>
            <person name="Miyauchi S."/>
            <person name="Morin E."/>
            <person name="Drula E."/>
            <person name="Courty P.E."/>
            <person name="Kohler A."/>
            <person name="Kuo A."/>
            <person name="LaButti K."/>
            <person name="Pangilinan J."/>
            <person name="Lipzen A."/>
            <person name="Riley R."/>
            <person name="Andreopoulos W."/>
            <person name="He G."/>
            <person name="Johnson J."/>
            <person name="Nolan M."/>
            <person name="Tritt A."/>
            <person name="Barry K.W."/>
            <person name="Grigoriev I.V."/>
            <person name="Nagy L.G."/>
            <person name="Hibbett D."/>
            <person name="Henrissat B."/>
            <person name="Matheny P.B."/>
            <person name="Labbe J."/>
            <person name="Martin F.M."/>
        </authorList>
    </citation>
    <scope>NUCLEOTIDE SEQUENCE</scope>
    <source>
        <strain evidence="1">EC-137</strain>
    </source>
</reference>
<protein>
    <submittedName>
        <fullName evidence="1">Uncharacterized protein</fullName>
    </submittedName>
</protein>
<dbReference type="Proteomes" id="UP000814128">
    <property type="component" value="Unassembled WGS sequence"/>
</dbReference>
<gene>
    <name evidence="1" type="ORF">K488DRAFT_70748</name>
</gene>
<name>A0ACB8QKB5_9AGAM</name>
<evidence type="ECO:0000313" key="2">
    <source>
        <dbReference type="Proteomes" id="UP000814128"/>
    </source>
</evidence>
<reference evidence="1" key="1">
    <citation type="submission" date="2021-02" db="EMBL/GenBank/DDBJ databases">
        <authorList>
            <consortium name="DOE Joint Genome Institute"/>
            <person name="Ahrendt S."/>
            <person name="Looney B.P."/>
            <person name="Miyauchi S."/>
            <person name="Morin E."/>
            <person name="Drula E."/>
            <person name="Courty P.E."/>
            <person name="Chicoki N."/>
            <person name="Fauchery L."/>
            <person name="Kohler A."/>
            <person name="Kuo A."/>
            <person name="Labutti K."/>
            <person name="Pangilinan J."/>
            <person name="Lipzen A."/>
            <person name="Riley R."/>
            <person name="Andreopoulos W."/>
            <person name="He G."/>
            <person name="Johnson J."/>
            <person name="Barry K.W."/>
            <person name="Grigoriev I.V."/>
            <person name="Nagy L."/>
            <person name="Hibbett D."/>
            <person name="Henrissat B."/>
            <person name="Matheny P.B."/>
            <person name="Labbe J."/>
            <person name="Martin F."/>
        </authorList>
    </citation>
    <scope>NUCLEOTIDE SEQUENCE</scope>
    <source>
        <strain evidence="1">EC-137</strain>
    </source>
</reference>